<dbReference type="GO" id="GO:0042803">
    <property type="term" value="F:protein homodimerization activity"/>
    <property type="evidence" value="ECO:0007669"/>
    <property type="project" value="UniProtKB-ARBA"/>
</dbReference>
<dbReference type="HAMAP" id="MF_00336">
    <property type="entry name" value="BioD"/>
    <property type="match status" value="1"/>
</dbReference>
<evidence type="ECO:0000256" key="2">
    <source>
        <dbReference type="ARBA" id="ARBA00022598"/>
    </source>
</evidence>
<feature type="binding site" evidence="8">
    <location>
        <begin position="122"/>
        <end position="125"/>
    </location>
    <ligand>
        <name>ATP</name>
        <dbReference type="ChEBI" id="CHEBI:30616"/>
    </ligand>
</feature>
<feature type="active site" evidence="8">
    <location>
        <position position="39"/>
    </location>
</feature>
<comment type="similarity">
    <text evidence="8">Belongs to the dethiobiotin synthetase family.</text>
</comment>
<accession>A0AA42BM45</accession>
<keyword evidence="3 8" id="KW-0479">Metal-binding</keyword>
<evidence type="ECO:0000313" key="9">
    <source>
        <dbReference type="EMBL" id="MCP3429430.1"/>
    </source>
</evidence>
<comment type="function">
    <text evidence="8">Catalyzes a mechanistically unusual reaction, the ATP-dependent insertion of CO2 between the N7 and N8 nitrogen atoms of 7,8-diaminopelargonic acid (DAPA, also called 7,8-diammoniononanoate) to form a ureido ring.</text>
</comment>
<dbReference type="GO" id="GO:0005829">
    <property type="term" value="C:cytosol"/>
    <property type="evidence" value="ECO:0007669"/>
    <property type="project" value="TreeGrafter"/>
</dbReference>
<keyword evidence="10" id="KW-1185">Reference proteome</keyword>
<dbReference type="GO" id="GO:0009102">
    <property type="term" value="P:biotin biosynthetic process"/>
    <property type="evidence" value="ECO:0007669"/>
    <property type="project" value="UniProtKB-UniRule"/>
</dbReference>
<comment type="pathway">
    <text evidence="8">Cofactor biosynthesis; biotin biosynthesis; biotin from 7,8-diaminononanoate: step 1/2.</text>
</comment>
<evidence type="ECO:0000256" key="7">
    <source>
        <dbReference type="ARBA" id="ARBA00022842"/>
    </source>
</evidence>
<evidence type="ECO:0000256" key="4">
    <source>
        <dbReference type="ARBA" id="ARBA00022741"/>
    </source>
</evidence>
<keyword evidence="5 8" id="KW-0093">Biotin biosynthesis</keyword>
<dbReference type="PANTHER" id="PTHR43210">
    <property type="entry name" value="DETHIOBIOTIN SYNTHETASE"/>
    <property type="match status" value="1"/>
</dbReference>
<dbReference type="RefSeq" id="WP_254101754.1">
    <property type="nucleotide sequence ID" value="NZ_JANATA010000021.1"/>
</dbReference>
<dbReference type="Pfam" id="PF13500">
    <property type="entry name" value="AAA_26"/>
    <property type="match status" value="1"/>
</dbReference>
<comment type="subcellular location">
    <subcellularLocation>
        <location evidence="8">Cytoplasm</location>
    </subcellularLocation>
</comment>
<reference evidence="9" key="1">
    <citation type="submission" date="2022-07" db="EMBL/GenBank/DDBJ databases">
        <title>Characterization of the Novel Bacterium Alteromonas immobilis LMIT006 and Alteromonas gregis LMIT007.</title>
        <authorList>
            <person name="Lin X."/>
        </authorList>
    </citation>
    <scope>NUCLEOTIDE SEQUENCE</scope>
    <source>
        <strain evidence="9">LMIT007</strain>
    </source>
</reference>
<feature type="binding site" evidence="8">
    <location>
        <begin position="210"/>
        <end position="212"/>
    </location>
    <ligand>
        <name>ATP</name>
        <dbReference type="ChEBI" id="CHEBI:30616"/>
    </ligand>
</feature>
<dbReference type="GO" id="GO:0000287">
    <property type="term" value="F:magnesium ion binding"/>
    <property type="evidence" value="ECO:0007669"/>
    <property type="project" value="UniProtKB-UniRule"/>
</dbReference>
<evidence type="ECO:0000256" key="3">
    <source>
        <dbReference type="ARBA" id="ARBA00022723"/>
    </source>
</evidence>
<comment type="caution">
    <text evidence="8">Lacks conserved residue(s) required for the propagation of feature annotation.</text>
</comment>
<dbReference type="EMBL" id="JANATA010000021">
    <property type="protein sequence ID" value="MCP3429430.1"/>
    <property type="molecule type" value="Genomic_DNA"/>
</dbReference>
<dbReference type="PANTHER" id="PTHR43210:SF5">
    <property type="entry name" value="DETHIOBIOTIN SYNTHETASE"/>
    <property type="match status" value="1"/>
</dbReference>
<dbReference type="Gene3D" id="3.40.50.300">
    <property type="entry name" value="P-loop containing nucleotide triphosphate hydrolases"/>
    <property type="match status" value="1"/>
</dbReference>
<evidence type="ECO:0000313" key="10">
    <source>
        <dbReference type="Proteomes" id="UP001165413"/>
    </source>
</evidence>
<dbReference type="Proteomes" id="UP001165413">
    <property type="component" value="Unassembled WGS sequence"/>
</dbReference>
<dbReference type="GO" id="GO:0005524">
    <property type="term" value="F:ATP binding"/>
    <property type="evidence" value="ECO:0007669"/>
    <property type="project" value="UniProtKB-UniRule"/>
</dbReference>
<comment type="cofactor">
    <cofactor evidence="8">
        <name>Mg(2+)</name>
        <dbReference type="ChEBI" id="CHEBI:18420"/>
    </cofactor>
</comment>
<name>A0AA42BM45_9ALTE</name>
<sequence length="245" mass="26244">MPTRSFFITGTDTDVGKTIITCGLMAAFKQAGYSVLGHKPIAAGCTTVIEQGKASLRNEDAEAMQALASLDVPYAQVNPIAFTPAIAPHIAAEQAHQHIDTQVLDENYTLLQTHPADVLLVEGAGGWLLPISQTQTLAPWVAQHKLPVIMVVAMRLGCLNHALLTAQAIKSAGCELVGWVANSFCEQPFVAENIATLETMINAPLLGIVPSVSESQDTQDSPQQKTQKQAEQVAQYLDITPLLNH</sequence>
<protein>
    <recommendedName>
        <fullName evidence="8">ATP-dependent dethiobiotin synthetase BioD</fullName>
        <ecNumber evidence="8">6.3.3.3</ecNumber>
    </recommendedName>
    <alternativeName>
        <fullName evidence="8">DTB synthetase</fullName>
        <shortName evidence="8">DTBS</shortName>
    </alternativeName>
    <alternativeName>
        <fullName evidence="8">Dethiobiotin synthase</fullName>
    </alternativeName>
</protein>
<evidence type="ECO:0000256" key="6">
    <source>
        <dbReference type="ARBA" id="ARBA00022840"/>
    </source>
</evidence>
<dbReference type="SUPFAM" id="SSF52540">
    <property type="entry name" value="P-loop containing nucleoside triphosphate hydrolases"/>
    <property type="match status" value="1"/>
</dbReference>
<organism evidence="9 10">
    <name type="scientific">Opacimonas viscosa</name>
    <dbReference type="NCBI Taxonomy" id="2961944"/>
    <lineage>
        <taxon>Bacteria</taxon>
        <taxon>Pseudomonadati</taxon>
        <taxon>Pseudomonadota</taxon>
        <taxon>Gammaproteobacteria</taxon>
        <taxon>Alteromonadales</taxon>
        <taxon>Alteromonadaceae</taxon>
        <taxon>Opacimonas</taxon>
    </lineage>
</organism>
<dbReference type="AlphaFoldDB" id="A0AA42BM45"/>
<comment type="caution">
    <text evidence="9">The sequence shown here is derived from an EMBL/GenBank/DDBJ whole genome shotgun (WGS) entry which is preliminary data.</text>
</comment>
<comment type="catalytic activity">
    <reaction evidence="8">
        <text>(7R,8S)-7,8-diammoniononanoate + CO2 + ATP = (4R,5S)-dethiobiotin + ADP + phosphate + 3 H(+)</text>
        <dbReference type="Rhea" id="RHEA:15805"/>
        <dbReference type="ChEBI" id="CHEBI:15378"/>
        <dbReference type="ChEBI" id="CHEBI:16526"/>
        <dbReference type="ChEBI" id="CHEBI:30616"/>
        <dbReference type="ChEBI" id="CHEBI:43474"/>
        <dbReference type="ChEBI" id="CHEBI:149469"/>
        <dbReference type="ChEBI" id="CHEBI:149473"/>
        <dbReference type="ChEBI" id="CHEBI:456216"/>
        <dbReference type="EC" id="6.3.3.3"/>
    </reaction>
</comment>
<dbReference type="PIRSF" id="PIRSF006755">
    <property type="entry name" value="DTB_synth"/>
    <property type="match status" value="1"/>
</dbReference>
<evidence type="ECO:0000256" key="5">
    <source>
        <dbReference type="ARBA" id="ARBA00022756"/>
    </source>
</evidence>
<keyword evidence="7 8" id="KW-0460">Magnesium</keyword>
<dbReference type="FunFam" id="3.40.50.300:FF:000292">
    <property type="entry name" value="ATP-dependent dethiobiotin synthetase BioD"/>
    <property type="match status" value="1"/>
</dbReference>
<gene>
    <name evidence="8 9" type="primary">bioD</name>
    <name evidence="9" type="ORF">NLF92_10785</name>
</gene>
<feature type="binding site" evidence="8">
    <location>
        <position position="18"/>
    </location>
    <ligand>
        <name>Mg(2+)</name>
        <dbReference type="ChEBI" id="CHEBI:18420"/>
    </ligand>
</feature>
<evidence type="ECO:0000256" key="8">
    <source>
        <dbReference type="HAMAP-Rule" id="MF_00336"/>
    </source>
</evidence>
<feature type="binding site" evidence="8">
    <location>
        <position position="60"/>
    </location>
    <ligand>
        <name>Mg(2+)</name>
        <dbReference type="ChEBI" id="CHEBI:18420"/>
    </ligand>
</feature>
<keyword evidence="4 8" id="KW-0547">Nucleotide-binding</keyword>
<feature type="binding site" evidence="8">
    <location>
        <begin position="14"/>
        <end position="19"/>
    </location>
    <ligand>
        <name>ATP</name>
        <dbReference type="ChEBI" id="CHEBI:30616"/>
    </ligand>
</feature>
<feature type="binding site" evidence="8">
    <location>
        <begin position="182"/>
        <end position="183"/>
    </location>
    <ligand>
        <name>ATP</name>
        <dbReference type="ChEBI" id="CHEBI:30616"/>
    </ligand>
</feature>
<keyword evidence="1 8" id="KW-0963">Cytoplasm</keyword>
<dbReference type="GO" id="GO:0004141">
    <property type="term" value="F:dethiobiotin synthase activity"/>
    <property type="evidence" value="ECO:0007669"/>
    <property type="project" value="UniProtKB-UniRule"/>
</dbReference>
<comment type="subunit">
    <text evidence="8">Homodimer.</text>
</comment>
<dbReference type="InterPro" id="IPR004472">
    <property type="entry name" value="DTB_synth_BioD"/>
</dbReference>
<dbReference type="CDD" id="cd03109">
    <property type="entry name" value="DTBS"/>
    <property type="match status" value="1"/>
</dbReference>
<feature type="binding site" evidence="8">
    <location>
        <position position="122"/>
    </location>
    <ligand>
        <name>Mg(2+)</name>
        <dbReference type="ChEBI" id="CHEBI:18420"/>
    </ligand>
</feature>
<keyword evidence="2 8" id="KW-0436">Ligase</keyword>
<feature type="binding site" evidence="8">
    <location>
        <position position="60"/>
    </location>
    <ligand>
        <name>ATP</name>
        <dbReference type="ChEBI" id="CHEBI:30616"/>
    </ligand>
</feature>
<evidence type="ECO:0000256" key="1">
    <source>
        <dbReference type="ARBA" id="ARBA00022490"/>
    </source>
</evidence>
<keyword evidence="6 8" id="KW-0067">ATP-binding</keyword>
<proteinExistence type="inferred from homology"/>
<dbReference type="EC" id="6.3.3.3" evidence="8"/>
<dbReference type="NCBIfam" id="TIGR00347">
    <property type="entry name" value="bioD"/>
    <property type="match status" value="1"/>
</dbReference>
<dbReference type="InterPro" id="IPR027417">
    <property type="entry name" value="P-loop_NTPase"/>
</dbReference>